<dbReference type="OrthoDB" id="10061064at2759"/>
<feature type="compositionally biased region" description="Polar residues" evidence="4">
    <location>
        <begin position="77"/>
        <end position="98"/>
    </location>
</feature>
<gene>
    <name evidence="5" type="ORF">BDZ90DRAFT_230549</name>
</gene>
<keyword evidence="3" id="KW-0963">Cytoplasm</keyword>
<dbReference type="GO" id="GO:0031144">
    <property type="term" value="P:proteasome localization"/>
    <property type="evidence" value="ECO:0007669"/>
    <property type="project" value="UniProtKB-UniRule"/>
</dbReference>
<evidence type="ECO:0000256" key="2">
    <source>
        <dbReference type="ARBA" id="ARBA00023242"/>
    </source>
</evidence>
<dbReference type="AlphaFoldDB" id="A0A316V2P1"/>
<dbReference type="GO" id="GO:0070628">
    <property type="term" value="F:proteasome binding"/>
    <property type="evidence" value="ECO:0007669"/>
    <property type="project" value="TreeGrafter"/>
</dbReference>
<dbReference type="GO" id="GO:0031965">
    <property type="term" value="C:nuclear membrane"/>
    <property type="evidence" value="ECO:0007669"/>
    <property type="project" value="TreeGrafter"/>
</dbReference>
<dbReference type="EMBL" id="KZ819663">
    <property type="protein sequence ID" value="PWN29695.1"/>
    <property type="molecule type" value="Genomic_DNA"/>
</dbReference>
<sequence length="501" mass="53010">MPFPYSASPLMTASKPSPPPTPHRNVPSTSSSSHDATWFQSSSASPATNASKGLMGWQSSPAVQWGSTPSLLPASVQWGSNTSFGGSAYASTSHQPLESPSHVLSPPDKFRKSESKRKRFEDEDEDEEMGGLSIRGSPSRDRDTPTAEGRAMAGRSLVPKRIRAGPGAVTGVDVPGGSSSSSGLTSAWHKGDDLPSANATSSATPASATASFSPSSSNIDLGKLLTSLDKANLLSLLSSLLSLRPELSSTIHSLLPIPTLESVNQSLDAYESDIKQALPFGSGSVRAEYAWNRLRSPVADMVAGIQGWMEFFRAKQEETSAQNEGVHPSTMFSLLLSITIRTIKIQRDLLPAVPSTALGMFSGSGEQARTAWSSSSPSTFLSALPASLSSPHSPNLIVTTLLPLLLGAWDALLGRISHDINVESKMLGREVVVSWFRGIEQLLAECEASKQQQQQQHGDRSAGAAEQGSSEGAEALRAIQGSVQKLGTQLKSEIGWTIGLY</sequence>
<dbReference type="PANTHER" id="PTHR28032">
    <property type="entry name" value="FI02826P"/>
    <property type="match status" value="1"/>
</dbReference>
<name>A0A316V2P1_9BASI</name>
<evidence type="ECO:0000313" key="5">
    <source>
        <dbReference type="EMBL" id="PWN29695.1"/>
    </source>
</evidence>
<evidence type="ECO:0000256" key="4">
    <source>
        <dbReference type="SAM" id="MobiDB-lite"/>
    </source>
</evidence>
<dbReference type="InterPro" id="IPR038422">
    <property type="entry name" value="Cut8/Sts1_sf"/>
</dbReference>
<dbReference type="GeneID" id="37027338"/>
<keyword evidence="3" id="KW-0653">Protein transport</keyword>
<protein>
    <recommendedName>
        <fullName evidence="3">Tethering factor for nuclear proteasome STS1</fullName>
    </recommendedName>
</protein>
<comment type="subcellular location">
    <subcellularLocation>
        <location evidence="3">Cytoplasm</location>
    </subcellularLocation>
    <subcellularLocation>
        <location evidence="3">Nucleus</location>
    </subcellularLocation>
</comment>
<dbReference type="InterPro" id="IPR013868">
    <property type="entry name" value="Cut8/Sts1_fam"/>
</dbReference>
<dbReference type="Proteomes" id="UP000245884">
    <property type="component" value="Unassembled WGS sequence"/>
</dbReference>
<evidence type="ECO:0000256" key="1">
    <source>
        <dbReference type="ARBA" id="ARBA00006199"/>
    </source>
</evidence>
<dbReference type="STRING" id="1569628.A0A316V2P1"/>
<dbReference type="PANTHER" id="PTHR28032:SF1">
    <property type="entry name" value="FI02826P"/>
    <property type="match status" value="1"/>
</dbReference>
<keyword evidence="2 3" id="KW-0539">Nucleus</keyword>
<dbReference type="RefSeq" id="XP_025364307.1">
    <property type="nucleotide sequence ID" value="XM_025505515.1"/>
</dbReference>
<feature type="compositionally biased region" description="Low complexity" evidence="4">
    <location>
        <begin position="195"/>
        <end position="216"/>
    </location>
</feature>
<comment type="subunit">
    <text evidence="3">Binds the proteasome.</text>
</comment>
<dbReference type="Gene3D" id="1.20.58.1590">
    <property type="entry name" value="Tethering factor for nuclear proteasome Cut8/Sts1"/>
    <property type="match status" value="1"/>
</dbReference>
<feature type="compositionally biased region" description="Low complexity" evidence="4">
    <location>
        <begin position="451"/>
        <end position="471"/>
    </location>
</feature>
<evidence type="ECO:0000256" key="3">
    <source>
        <dbReference type="RuleBase" id="RU368013"/>
    </source>
</evidence>
<evidence type="ECO:0000313" key="6">
    <source>
        <dbReference type="Proteomes" id="UP000245884"/>
    </source>
</evidence>
<feature type="region of interest" description="Disordered" evidence="4">
    <location>
        <begin position="450"/>
        <end position="471"/>
    </location>
</feature>
<accession>A0A316V2P1</accession>
<dbReference type="GO" id="GO:0071630">
    <property type="term" value="P:nuclear protein quality control by the ubiquitin-proteasome system"/>
    <property type="evidence" value="ECO:0007669"/>
    <property type="project" value="UniProtKB-UniRule"/>
</dbReference>
<organism evidence="5 6">
    <name type="scientific">Jaminaea rosea</name>
    <dbReference type="NCBI Taxonomy" id="1569628"/>
    <lineage>
        <taxon>Eukaryota</taxon>
        <taxon>Fungi</taxon>
        <taxon>Dikarya</taxon>
        <taxon>Basidiomycota</taxon>
        <taxon>Ustilaginomycotina</taxon>
        <taxon>Exobasidiomycetes</taxon>
        <taxon>Microstromatales</taxon>
        <taxon>Microstromatales incertae sedis</taxon>
        <taxon>Jaminaea</taxon>
    </lineage>
</organism>
<feature type="compositionally biased region" description="Polar residues" evidence="4">
    <location>
        <begin position="26"/>
        <end position="70"/>
    </location>
</feature>
<comment type="similarity">
    <text evidence="1 3">Belongs to the cut8/STS1 family.</text>
</comment>
<comment type="function">
    <text evidence="3">Involved in ubiquitin-mediated protein degradation. Regulatory factor in the ubiquitin/proteasome pathway that controls the turnover of proteasome substrates. Targets proteasomes to the nucleus and facilitates the degradation of nuclear proteins.</text>
</comment>
<proteinExistence type="inferred from homology"/>
<dbReference type="Pfam" id="PF08559">
    <property type="entry name" value="Cut8"/>
    <property type="match status" value="1"/>
</dbReference>
<dbReference type="GO" id="GO:0015031">
    <property type="term" value="P:protein transport"/>
    <property type="evidence" value="ECO:0007669"/>
    <property type="project" value="UniProtKB-UniRule"/>
</dbReference>
<keyword evidence="6" id="KW-1185">Reference proteome</keyword>
<feature type="region of interest" description="Disordered" evidence="4">
    <location>
        <begin position="1"/>
        <end position="216"/>
    </location>
</feature>
<reference evidence="5 6" key="1">
    <citation type="journal article" date="2018" name="Mol. Biol. Evol.">
        <title>Broad Genomic Sampling Reveals a Smut Pathogenic Ancestry of the Fungal Clade Ustilaginomycotina.</title>
        <authorList>
            <person name="Kijpornyongpan T."/>
            <person name="Mondo S.J."/>
            <person name="Barry K."/>
            <person name="Sandor L."/>
            <person name="Lee J."/>
            <person name="Lipzen A."/>
            <person name="Pangilinan J."/>
            <person name="LaButti K."/>
            <person name="Hainaut M."/>
            <person name="Henrissat B."/>
            <person name="Grigoriev I.V."/>
            <person name="Spatafora J.W."/>
            <person name="Aime M.C."/>
        </authorList>
    </citation>
    <scope>NUCLEOTIDE SEQUENCE [LARGE SCALE GENOMIC DNA]</scope>
    <source>
        <strain evidence="5 6">MCA 5214</strain>
    </source>
</reference>
<keyword evidence="3" id="KW-0813">Transport</keyword>
<dbReference type="GO" id="GO:0005737">
    <property type="term" value="C:cytoplasm"/>
    <property type="evidence" value="ECO:0007669"/>
    <property type="project" value="UniProtKB-SubCell"/>
</dbReference>